<organism evidence="2 3">
    <name type="scientific">Pseudoalteromonas fenneropenaei</name>
    <dbReference type="NCBI Taxonomy" id="1737459"/>
    <lineage>
        <taxon>Bacteria</taxon>
        <taxon>Pseudomonadati</taxon>
        <taxon>Pseudomonadota</taxon>
        <taxon>Gammaproteobacteria</taxon>
        <taxon>Alteromonadales</taxon>
        <taxon>Pseudoalteromonadaceae</taxon>
        <taxon>Pseudoalteromonas</taxon>
    </lineage>
</organism>
<feature type="transmembrane region" description="Helical" evidence="1">
    <location>
        <begin position="132"/>
        <end position="153"/>
    </location>
</feature>
<feature type="transmembrane region" description="Helical" evidence="1">
    <location>
        <begin position="54"/>
        <end position="72"/>
    </location>
</feature>
<sequence>MTEKKRSYNLYSFALSVLVLIAVLVNAPNIFIYTYLIYNSILILIALRIKDFNIVALGILMICPYYLEQVLFNLGLVSLKSSDDDRLIQNSIIFGIQASINLLPLYPLVKRMEIQSKLWPSVKIRATPADEVFPWLQLCLISLSFFCLIENYLRNGLNYQVQFFYDIFDITGYIVFSITTAIMSFMTIDSYKNHRLSILPTLRNKQT</sequence>
<dbReference type="RefSeq" id="WP_377124349.1">
    <property type="nucleotide sequence ID" value="NZ_JBHRSD010000017.1"/>
</dbReference>
<feature type="transmembrane region" description="Helical" evidence="1">
    <location>
        <begin position="7"/>
        <end position="24"/>
    </location>
</feature>
<gene>
    <name evidence="2" type="ORF">ACFOEE_11580</name>
</gene>
<name>A0ABV7CL35_9GAMM</name>
<feature type="transmembrane region" description="Helical" evidence="1">
    <location>
        <begin position="173"/>
        <end position="191"/>
    </location>
</feature>
<accession>A0ABV7CL35</accession>
<evidence type="ECO:0000256" key="1">
    <source>
        <dbReference type="SAM" id="Phobius"/>
    </source>
</evidence>
<proteinExistence type="predicted"/>
<feature type="transmembrane region" description="Helical" evidence="1">
    <location>
        <begin position="30"/>
        <end position="47"/>
    </location>
</feature>
<comment type="caution">
    <text evidence="2">The sequence shown here is derived from an EMBL/GenBank/DDBJ whole genome shotgun (WGS) entry which is preliminary data.</text>
</comment>
<reference evidence="3" key="1">
    <citation type="journal article" date="2019" name="Int. J. Syst. Evol. Microbiol.">
        <title>The Global Catalogue of Microorganisms (GCM) 10K type strain sequencing project: providing services to taxonomists for standard genome sequencing and annotation.</title>
        <authorList>
            <consortium name="The Broad Institute Genomics Platform"/>
            <consortium name="The Broad Institute Genome Sequencing Center for Infectious Disease"/>
            <person name="Wu L."/>
            <person name="Ma J."/>
        </authorList>
    </citation>
    <scope>NUCLEOTIDE SEQUENCE [LARGE SCALE GENOMIC DNA]</scope>
    <source>
        <strain evidence="3">KCTC 42730</strain>
    </source>
</reference>
<evidence type="ECO:0000313" key="2">
    <source>
        <dbReference type="EMBL" id="MFC3033161.1"/>
    </source>
</evidence>
<dbReference type="EMBL" id="JBHRSD010000017">
    <property type="protein sequence ID" value="MFC3033161.1"/>
    <property type="molecule type" value="Genomic_DNA"/>
</dbReference>
<keyword evidence="1" id="KW-0812">Transmembrane</keyword>
<keyword evidence="3" id="KW-1185">Reference proteome</keyword>
<evidence type="ECO:0000313" key="3">
    <source>
        <dbReference type="Proteomes" id="UP001595453"/>
    </source>
</evidence>
<protein>
    <submittedName>
        <fullName evidence="2">Uncharacterized protein</fullName>
    </submittedName>
</protein>
<feature type="transmembrane region" description="Helical" evidence="1">
    <location>
        <begin position="92"/>
        <end position="109"/>
    </location>
</feature>
<dbReference type="Proteomes" id="UP001595453">
    <property type="component" value="Unassembled WGS sequence"/>
</dbReference>
<keyword evidence="1" id="KW-0472">Membrane</keyword>
<keyword evidence="1" id="KW-1133">Transmembrane helix</keyword>